<keyword evidence="6" id="KW-1185">Reference proteome</keyword>
<evidence type="ECO:0000256" key="2">
    <source>
        <dbReference type="ARBA" id="ARBA00022737"/>
    </source>
</evidence>
<evidence type="ECO:0000313" key="5">
    <source>
        <dbReference type="EMBL" id="KAJ7324098.1"/>
    </source>
</evidence>
<feature type="region of interest" description="Disordered" evidence="4">
    <location>
        <begin position="456"/>
        <end position="481"/>
    </location>
</feature>
<feature type="compositionally biased region" description="Polar residues" evidence="4">
    <location>
        <begin position="14"/>
        <end position="24"/>
    </location>
</feature>
<dbReference type="Gene3D" id="3.80.10.10">
    <property type="entry name" value="Ribonuclease Inhibitor"/>
    <property type="match status" value="1"/>
</dbReference>
<accession>A0A9Q0XQR1</accession>
<dbReference type="EMBL" id="JAPFRF010000008">
    <property type="protein sequence ID" value="KAJ7324098.1"/>
    <property type="molecule type" value="Genomic_DNA"/>
</dbReference>
<dbReference type="Pfam" id="PF13855">
    <property type="entry name" value="LRR_8"/>
    <property type="match status" value="1"/>
</dbReference>
<feature type="non-terminal residue" evidence="5">
    <location>
        <position position="1"/>
    </location>
</feature>
<dbReference type="InterPro" id="IPR032675">
    <property type="entry name" value="LRR_dom_sf"/>
</dbReference>
<evidence type="ECO:0000313" key="6">
    <source>
        <dbReference type="Proteomes" id="UP001142489"/>
    </source>
</evidence>
<keyword evidence="2" id="KW-0677">Repeat</keyword>
<dbReference type="OrthoDB" id="2021138at2759"/>
<dbReference type="InterPro" id="IPR003591">
    <property type="entry name" value="Leu-rich_rpt_typical-subtyp"/>
</dbReference>
<dbReference type="InterPro" id="IPR050715">
    <property type="entry name" value="LRR-SigEffector_domain"/>
</dbReference>
<protein>
    <recommendedName>
        <fullName evidence="7">Leucine rich repeat containing 27</fullName>
    </recommendedName>
</protein>
<feature type="coiled-coil region" evidence="3">
    <location>
        <begin position="393"/>
        <end position="452"/>
    </location>
</feature>
<name>A0A9Q0XQR1_9SAUR</name>
<proteinExistence type="predicted"/>
<dbReference type="SMART" id="SM00369">
    <property type="entry name" value="LRR_TYP"/>
    <property type="match status" value="2"/>
</dbReference>
<evidence type="ECO:0008006" key="7">
    <source>
        <dbReference type="Google" id="ProtNLM"/>
    </source>
</evidence>
<dbReference type="Proteomes" id="UP001142489">
    <property type="component" value="Unassembled WGS sequence"/>
</dbReference>
<feature type="region of interest" description="Disordered" evidence="4">
    <location>
        <begin position="1"/>
        <end position="24"/>
    </location>
</feature>
<keyword evidence="1" id="KW-0433">Leucine-rich repeat</keyword>
<comment type="caution">
    <text evidence="5">The sequence shown here is derived from an EMBL/GenBank/DDBJ whole genome shotgun (WGS) entry which is preliminary data.</text>
</comment>
<evidence type="ECO:0000256" key="3">
    <source>
        <dbReference type="SAM" id="Coils"/>
    </source>
</evidence>
<evidence type="ECO:0000256" key="1">
    <source>
        <dbReference type="ARBA" id="ARBA00022614"/>
    </source>
</evidence>
<dbReference type="InterPro" id="IPR001611">
    <property type="entry name" value="Leu-rich_rpt"/>
</dbReference>
<dbReference type="PROSITE" id="PS51450">
    <property type="entry name" value="LRR"/>
    <property type="match status" value="1"/>
</dbReference>
<dbReference type="AlphaFoldDB" id="A0A9Q0XQR1"/>
<dbReference type="PANTHER" id="PTHR45752">
    <property type="entry name" value="LEUCINE-RICH REPEAT-CONTAINING"/>
    <property type="match status" value="1"/>
</dbReference>
<reference evidence="5" key="1">
    <citation type="journal article" date="2023" name="DNA Res.">
        <title>Chromosome-level genome assembly of Phrynocephalus forsythii using third-generation DNA sequencing and Hi-C analysis.</title>
        <authorList>
            <person name="Qi Y."/>
            <person name="Zhao W."/>
            <person name="Zhao Y."/>
            <person name="Niu C."/>
            <person name="Cao S."/>
            <person name="Zhang Y."/>
        </authorList>
    </citation>
    <scope>NUCLEOTIDE SEQUENCE</scope>
    <source>
        <tissue evidence="5">Muscle</tissue>
    </source>
</reference>
<dbReference type="SUPFAM" id="SSF52058">
    <property type="entry name" value="L domain-like"/>
    <property type="match status" value="1"/>
</dbReference>
<organism evidence="5 6">
    <name type="scientific">Phrynocephalus forsythii</name>
    <dbReference type="NCBI Taxonomy" id="171643"/>
    <lineage>
        <taxon>Eukaryota</taxon>
        <taxon>Metazoa</taxon>
        <taxon>Chordata</taxon>
        <taxon>Craniata</taxon>
        <taxon>Vertebrata</taxon>
        <taxon>Euteleostomi</taxon>
        <taxon>Lepidosauria</taxon>
        <taxon>Squamata</taxon>
        <taxon>Bifurcata</taxon>
        <taxon>Unidentata</taxon>
        <taxon>Episquamata</taxon>
        <taxon>Toxicofera</taxon>
        <taxon>Iguania</taxon>
        <taxon>Acrodonta</taxon>
        <taxon>Agamidae</taxon>
        <taxon>Agaminae</taxon>
        <taxon>Phrynocephalus</taxon>
    </lineage>
</organism>
<gene>
    <name evidence="5" type="ORF">JRQ81_017118</name>
</gene>
<evidence type="ECO:0000256" key="4">
    <source>
        <dbReference type="SAM" id="MobiDB-lite"/>
    </source>
</evidence>
<dbReference type="PANTHER" id="PTHR45752:SF187">
    <property type="entry name" value="LEUCINE-RICH REPEAT AND IQ DOMAIN-CONTAINING PROTEIN 4"/>
    <property type="match status" value="1"/>
</dbReference>
<sequence length="481" mass="56017">EKWPSPETDAGGDNLQNVQNQRKCNSASSSSRCIRQKGNALSVIPEDFFERLPNLVWLDLRYNNVKELPSGIGCHKQLKTLLLERNPIKRLPIELGNLSSLTALNLRHCPLEFPPPEVIQKGLTVILSFLRNCSNQNPDYTEPITPDSPSELQQEAKAIVREYKRKCDRPPDRRKAFNDLWKQMSFHKMPPIEKLNLTDITKSSLDLSDGWPNEEEMIRFQKLRDEIIQDEREEYLTSKIVANESMPTLRKTKNNENISRKPSMVSSRSKKSLFPTVSTYDLIIQMCFMKCNKHLDEDEDNDAVDDVFRDKEVLQKWRKQASVMREKRGLLYSFSPEKGDMGVSKNAPYATDDVKNHDKLEGWKEQTNQNENRERTLNLDAMKAMEDLRAAKYKEVENRIKQHTQMMKERRKKLTGMLQEDMQRANQNFETAEKLEEELADLRKDLQKEYRFTAFTGDLLPPPEKPVPTPKPQNIFSHMTF</sequence>
<feature type="compositionally biased region" description="Pro residues" evidence="4">
    <location>
        <begin position="460"/>
        <end position="471"/>
    </location>
</feature>
<keyword evidence="3" id="KW-0175">Coiled coil</keyword>